<dbReference type="RefSeq" id="WP_331372728.1">
    <property type="nucleotide sequence ID" value="NZ_CP133148.1"/>
</dbReference>
<dbReference type="Proteomes" id="UP001432360">
    <property type="component" value="Chromosome"/>
</dbReference>
<evidence type="ECO:0000313" key="1">
    <source>
        <dbReference type="EMBL" id="WVT03514.1"/>
    </source>
</evidence>
<evidence type="ECO:0008006" key="3">
    <source>
        <dbReference type="Google" id="ProtNLM"/>
    </source>
</evidence>
<proteinExistence type="predicted"/>
<evidence type="ECO:0000313" key="2">
    <source>
        <dbReference type="Proteomes" id="UP001432360"/>
    </source>
</evidence>
<gene>
    <name evidence="1" type="ORF">RB548_18860</name>
</gene>
<keyword evidence="2" id="KW-1185">Reference proteome</keyword>
<organism evidence="1 2">
    <name type="scientific">Sinorhizobium chiapasense</name>
    <dbReference type="NCBI Taxonomy" id="501572"/>
    <lineage>
        <taxon>Bacteria</taxon>
        <taxon>Pseudomonadati</taxon>
        <taxon>Pseudomonadota</taxon>
        <taxon>Alphaproteobacteria</taxon>
        <taxon>Hyphomicrobiales</taxon>
        <taxon>Rhizobiaceae</taxon>
        <taxon>Sinorhizobium/Ensifer group</taxon>
        <taxon>Sinorhizobium</taxon>
    </lineage>
</organism>
<reference evidence="1" key="1">
    <citation type="submission" date="2023-08" db="EMBL/GenBank/DDBJ databases">
        <title>Complete genome sequence of Sinorhizobium chiapanecum ITTG S70 isolated from Acaciella angustissima nodules in Chiapas-Mexico.</title>
        <authorList>
            <person name="Rincon-Rosales R."/>
            <person name="Rogel M.A."/>
            <person name="Rincon-Medina C.I."/>
            <person name="Guerrero G."/>
            <person name="Manzano-Gomez L.A."/>
            <person name="Lopez-Lopez A."/>
            <person name="Rincon Molina F.A."/>
            <person name="Martinez-Romero E."/>
        </authorList>
    </citation>
    <scope>NUCLEOTIDE SEQUENCE</scope>
    <source>
        <strain evidence="1">ITTG S70</strain>
    </source>
</reference>
<dbReference type="EMBL" id="CP133148">
    <property type="protein sequence ID" value="WVT03514.1"/>
    <property type="molecule type" value="Genomic_DNA"/>
</dbReference>
<sequence>MLLRQLVAVVACLKGQAADTDLDIGRIELHPYPGDLLLKIFGRLFGVRDFLRQLLPCDFQLVELIIERRQARPALGTLIDRLGSWLRGCIYLY</sequence>
<protein>
    <recommendedName>
        <fullName evidence="3">Transposase</fullName>
    </recommendedName>
</protein>
<name>A0ABZ2B7P3_9HYPH</name>
<accession>A0ABZ2B7P3</accession>